<protein>
    <submittedName>
        <fullName evidence="3">Hydrolase, NUDIX family</fullName>
    </submittedName>
</protein>
<proteinExistence type="inferred from homology"/>
<accession>A0A060RLD4</accession>
<dbReference type="Gene3D" id="6.10.250.1120">
    <property type="match status" value="1"/>
</dbReference>
<dbReference type="InterPro" id="IPR000086">
    <property type="entry name" value="NUDIX_hydrolase_dom"/>
</dbReference>
<gene>
    <name evidence="3" type="ORF">BN963_SGAL_02070</name>
</gene>
<sequence>MEGKIMTVDDKKWVDWLVRLQSLAQAGLAYGRDKYDIERFKEIREIAVAMMAELSQLPAQKVADLFANETGYQTPKIDTRAAIFQDDKILLVQEANGKWALPGGWCDVDQSVAENTLKEVKEEAGLDVELERVIAIQDREKHNQPVSAHKICKIFSLCHAKGGQFTKNLETIASGYFACDNLPELAESKTTKEQITMCFAAYHDENWKTLID</sequence>
<dbReference type="Gene3D" id="3.90.79.10">
    <property type="entry name" value="Nucleoside Triphosphate Pyrophosphohydrolase"/>
    <property type="match status" value="1"/>
</dbReference>
<evidence type="ECO:0000313" key="4">
    <source>
        <dbReference type="Proteomes" id="UP000027584"/>
    </source>
</evidence>
<dbReference type="PROSITE" id="PS51462">
    <property type="entry name" value="NUDIX"/>
    <property type="match status" value="1"/>
</dbReference>
<reference evidence="3 4" key="1">
    <citation type="submission" date="2014-02" db="EMBL/GenBank/DDBJ databases">
        <authorList>
            <person name="Manrique M."/>
        </authorList>
    </citation>
    <scope>NUCLEOTIDE SEQUENCE [LARGE SCALE GENOMIC DNA]</scope>
    <source>
        <strain evidence="3 4">LMG17956</strain>
    </source>
</reference>
<comment type="similarity">
    <text evidence="1">Belongs to the Nudix hydrolase family.</text>
</comment>
<evidence type="ECO:0000256" key="1">
    <source>
        <dbReference type="ARBA" id="ARBA00005582"/>
    </source>
</evidence>
<dbReference type="Proteomes" id="UP000027584">
    <property type="component" value="Unassembled WGS sequence"/>
</dbReference>
<organism evidence="3 4">
    <name type="scientific">Streptococcus gallolyticus</name>
    <dbReference type="NCBI Taxonomy" id="315405"/>
    <lineage>
        <taxon>Bacteria</taxon>
        <taxon>Bacillati</taxon>
        <taxon>Bacillota</taxon>
        <taxon>Bacilli</taxon>
        <taxon>Lactobacillales</taxon>
        <taxon>Streptococcaceae</taxon>
        <taxon>Streptococcus</taxon>
    </lineage>
</organism>
<dbReference type="Pfam" id="PF12535">
    <property type="entry name" value="Nudix_N"/>
    <property type="match status" value="1"/>
</dbReference>
<evidence type="ECO:0000313" key="3">
    <source>
        <dbReference type="EMBL" id="CDO18863.1"/>
    </source>
</evidence>
<dbReference type="PANTHER" id="PTHR43736:SF1">
    <property type="entry name" value="DIHYDRONEOPTERIN TRIPHOSPHATE DIPHOSPHATASE"/>
    <property type="match status" value="1"/>
</dbReference>
<dbReference type="SUPFAM" id="SSF55811">
    <property type="entry name" value="Nudix"/>
    <property type="match status" value="1"/>
</dbReference>
<comment type="caution">
    <text evidence="3">The sequence shown here is derived from an EMBL/GenBank/DDBJ whole genome shotgun (WGS) entry which is preliminary data.</text>
</comment>
<keyword evidence="3" id="KW-0378">Hydrolase</keyword>
<evidence type="ECO:0000259" key="2">
    <source>
        <dbReference type="PROSITE" id="PS51462"/>
    </source>
</evidence>
<dbReference type="InterPro" id="IPR059176">
    <property type="entry name" value="UDP-X_N"/>
</dbReference>
<dbReference type="GO" id="GO:0016787">
    <property type="term" value="F:hydrolase activity"/>
    <property type="evidence" value="ECO:0007669"/>
    <property type="project" value="UniProtKB-KW"/>
</dbReference>
<dbReference type="CDD" id="cd18889">
    <property type="entry name" value="NUDIX_ADPRase"/>
    <property type="match status" value="1"/>
</dbReference>
<name>A0A060RLD4_9STRE</name>
<reference evidence="3 4" key="2">
    <citation type="submission" date="2014-05" db="EMBL/GenBank/DDBJ databases">
        <title>Genome sequence of Streptococcus gallolyticus.</title>
        <authorList>
            <person name="Del Campo R."/>
        </authorList>
    </citation>
    <scope>NUCLEOTIDE SEQUENCE [LARGE SCALE GENOMIC DNA]</scope>
    <source>
        <strain evidence="3 4">LMG17956</strain>
    </source>
</reference>
<dbReference type="PANTHER" id="PTHR43736">
    <property type="entry name" value="ADP-RIBOSE PYROPHOSPHATASE"/>
    <property type="match status" value="1"/>
</dbReference>
<dbReference type="AlphaFoldDB" id="A0A060RLD4"/>
<dbReference type="EMBL" id="CCBC010000207">
    <property type="protein sequence ID" value="CDO18863.1"/>
    <property type="molecule type" value="Genomic_DNA"/>
</dbReference>
<dbReference type="Pfam" id="PF00293">
    <property type="entry name" value="NUDIX"/>
    <property type="match status" value="1"/>
</dbReference>
<dbReference type="InterPro" id="IPR015797">
    <property type="entry name" value="NUDIX_hydrolase-like_dom_sf"/>
</dbReference>
<feature type="domain" description="Nudix hydrolase" evidence="2">
    <location>
        <begin position="74"/>
        <end position="199"/>
    </location>
</feature>